<dbReference type="SMART" id="SM00487">
    <property type="entry name" value="DEXDc"/>
    <property type="match status" value="1"/>
</dbReference>
<keyword evidence="2" id="KW-0547">Nucleotide-binding</keyword>
<dbReference type="GO" id="GO:0043139">
    <property type="term" value="F:5'-3' DNA helicase activity"/>
    <property type="evidence" value="ECO:0007669"/>
    <property type="project" value="UniProtKB-EC"/>
</dbReference>
<dbReference type="InterPro" id="IPR027417">
    <property type="entry name" value="P-loop_NTPase"/>
</dbReference>
<comment type="cofactor">
    <cofactor evidence="1">
        <name>[4Fe-4S] cluster</name>
        <dbReference type="ChEBI" id="CHEBI:49883"/>
    </cofactor>
</comment>
<dbReference type="EC" id="5.6.2.3" evidence="6"/>
<evidence type="ECO:0000256" key="7">
    <source>
        <dbReference type="ARBA" id="ARBA00048954"/>
    </source>
</evidence>
<dbReference type="Proteomes" id="UP000316360">
    <property type="component" value="Unassembled WGS sequence"/>
</dbReference>
<keyword evidence="4" id="KW-0067">ATP-binding</keyword>
<dbReference type="InterPro" id="IPR006555">
    <property type="entry name" value="ATP-dep_Helicase_C"/>
</dbReference>
<dbReference type="Gene3D" id="3.40.50.300">
    <property type="entry name" value="P-loop containing nucleotide triphosphate hydrolases"/>
    <property type="match status" value="2"/>
</dbReference>
<dbReference type="PROSITE" id="PS51193">
    <property type="entry name" value="HELICASE_ATP_BIND_2"/>
    <property type="match status" value="1"/>
</dbReference>
<sequence>MGSIGIEEIFSKEGLLGRSIPNFELRPQQTEMARAVEESIYDGNCLIVEAGTGVGKSLAYLIPLILYAKKRNKRAIISTATKALQEQLMKKDLPLLERALSSRGISFRYAFFMGSENYLCLRKLALASNLYLFYEADEIEKIVQWSKKTATGMMQEIETPRALWFEICREPDNCRAAGCPYRKDCFYAKALGEAKKTQILVVNHHLFFTNLASGGKVLPKCHVLVFDEGHSIENIAAEFLGIEITNYRMKWLFDRIYNPDTKRGIVTRVRRVKVRNRLIEVLGECRKAGEMFFHGLFNAIDSFSEGLSFRVKSPHIVENTLEEPLKNLSLLLKENRKFTKNEEDENELEVFSRRCHELAIEVSSFLNQSIPNYVYWIEIGKRKKIQKISLKAVPIEVSAILKESLFTGDIPIIITSATLSVNKSFNYLKGRLGIEDFRELLLDSPFNFAEQALVYIPKNLPDPREESHRLSVGAHIKEIVDISKGGVFVLSTSYQLLDQIYDKLKEDLSDFKLIKQGMVSPYQMLEDFKKDGDGVLLGTKSFWQGIDVQSQALRSVIITRLPFSVPNDPLVEARMENIKDNGGNPFKEYMLPEAALMFRQGFGRLIRLKSDWGVVAVLDPRILTRHYGRA</sequence>
<proteinExistence type="inferred from homology"/>
<organism evidence="9 10">
    <name type="scientific">Aerophobetes bacterium</name>
    <dbReference type="NCBI Taxonomy" id="2030807"/>
    <lineage>
        <taxon>Bacteria</taxon>
        <taxon>Candidatus Aerophobota</taxon>
    </lineage>
</organism>
<keyword evidence="3" id="KW-0378">Hydrolase</keyword>
<comment type="caution">
    <text evidence="9">The sequence shown here is derived from an EMBL/GenBank/DDBJ whole genome shotgun (WGS) entry which is preliminary data.</text>
</comment>
<evidence type="ECO:0000259" key="8">
    <source>
        <dbReference type="PROSITE" id="PS51193"/>
    </source>
</evidence>
<dbReference type="GO" id="GO:0006139">
    <property type="term" value="P:nucleobase-containing compound metabolic process"/>
    <property type="evidence" value="ECO:0007669"/>
    <property type="project" value="InterPro"/>
</dbReference>
<evidence type="ECO:0000256" key="1">
    <source>
        <dbReference type="ARBA" id="ARBA00001966"/>
    </source>
</evidence>
<feature type="domain" description="Helicase ATP-binding" evidence="8">
    <location>
        <begin position="15"/>
        <end position="273"/>
    </location>
</feature>
<dbReference type="PANTHER" id="PTHR11472:SF34">
    <property type="entry name" value="REGULATOR OF TELOMERE ELONGATION HELICASE 1"/>
    <property type="match status" value="1"/>
</dbReference>
<evidence type="ECO:0000313" key="9">
    <source>
        <dbReference type="EMBL" id="TET08612.1"/>
    </source>
</evidence>
<accession>A0A523RS59</accession>
<reference evidence="9 10" key="1">
    <citation type="submission" date="2019-03" db="EMBL/GenBank/DDBJ databases">
        <title>Metabolic potential of uncultured bacteria and archaea associated with petroleum seepage in deep-sea sediments.</title>
        <authorList>
            <person name="Dong X."/>
            <person name="Hubert C."/>
        </authorList>
    </citation>
    <scope>NUCLEOTIDE SEQUENCE [LARGE SCALE GENOMIC DNA]</scope>
    <source>
        <strain evidence="9">E44_bin7</strain>
    </source>
</reference>
<protein>
    <recommendedName>
        <fullName evidence="6">DNA 5'-3' helicase</fullName>
        <ecNumber evidence="6">5.6.2.3</ecNumber>
    </recommendedName>
</protein>
<gene>
    <name evidence="9" type="ORF">E3J84_06045</name>
</gene>
<evidence type="ECO:0000256" key="3">
    <source>
        <dbReference type="ARBA" id="ARBA00022801"/>
    </source>
</evidence>
<dbReference type="InterPro" id="IPR014013">
    <property type="entry name" value="Helic_SF1/SF2_ATP-bd_DinG/Rad3"/>
</dbReference>
<dbReference type="GO" id="GO:0003676">
    <property type="term" value="F:nucleic acid binding"/>
    <property type="evidence" value="ECO:0007669"/>
    <property type="project" value="InterPro"/>
</dbReference>
<name>A0A523RS59_UNCAE</name>
<dbReference type="AlphaFoldDB" id="A0A523RS59"/>
<evidence type="ECO:0000256" key="5">
    <source>
        <dbReference type="ARBA" id="ARBA00038058"/>
    </source>
</evidence>
<dbReference type="Pfam" id="PF13307">
    <property type="entry name" value="Helicase_C_2"/>
    <property type="match status" value="1"/>
</dbReference>
<dbReference type="PANTHER" id="PTHR11472">
    <property type="entry name" value="DNA REPAIR DEAD HELICASE RAD3/XP-D SUBFAMILY MEMBER"/>
    <property type="match status" value="1"/>
</dbReference>
<feature type="non-terminal residue" evidence="9">
    <location>
        <position position="630"/>
    </location>
</feature>
<dbReference type="EMBL" id="SOKJ01000346">
    <property type="protein sequence ID" value="TET08612.1"/>
    <property type="molecule type" value="Genomic_DNA"/>
</dbReference>
<dbReference type="GO" id="GO:0016818">
    <property type="term" value="F:hydrolase activity, acting on acid anhydrides, in phosphorus-containing anhydrides"/>
    <property type="evidence" value="ECO:0007669"/>
    <property type="project" value="InterPro"/>
</dbReference>
<dbReference type="InterPro" id="IPR045028">
    <property type="entry name" value="DinG/Rad3-like"/>
</dbReference>
<comment type="similarity">
    <text evidence="5">Belongs to the helicase family. DinG subfamily.</text>
</comment>
<dbReference type="InterPro" id="IPR011545">
    <property type="entry name" value="DEAD/DEAH_box_helicase_dom"/>
</dbReference>
<comment type="catalytic activity">
    <reaction evidence="7">
        <text>ATP + H2O = ADP + phosphate + H(+)</text>
        <dbReference type="Rhea" id="RHEA:13065"/>
        <dbReference type="ChEBI" id="CHEBI:15377"/>
        <dbReference type="ChEBI" id="CHEBI:15378"/>
        <dbReference type="ChEBI" id="CHEBI:30616"/>
        <dbReference type="ChEBI" id="CHEBI:43474"/>
        <dbReference type="ChEBI" id="CHEBI:456216"/>
        <dbReference type="EC" id="5.6.2.3"/>
    </reaction>
</comment>
<dbReference type="SMART" id="SM00491">
    <property type="entry name" value="HELICc2"/>
    <property type="match status" value="1"/>
</dbReference>
<dbReference type="GO" id="GO:0005524">
    <property type="term" value="F:ATP binding"/>
    <property type="evidence" value="ECO:0007669"/>
    <property type="project" value="UniProtKB-KW"/>
</dbReference>
<evidence type="ECO:0000256" key="4">
    <source>
        <dbReference type="ARBA" id="ARBA00022840"/>
    </source>
</evidence>
<evidence type="ECO:0000313" key="10">
    <source>
        <dbReference type="Proteomes" id="UP000316360"/>
    </source>
</evidence>
<keyword evidence="9" id="KW-0347">Helicase</keyword>
<dbReference type="SUPFAM" id="SSF52540">
    <property type="entry name" value="P-loop containing nucleoside triphosphate hydrolases"/>
    <property type="match status" value="2"/>
</dbReference>
<dbReference type="InterPro" id="IPR014001">
    <property type="entry name" value="Helicase_ATP-bd"/>
</dbReference>
<evidence type="ECO:0000256" key="6">
    <source>
        <dbReference type="ARBA" id="ARBA00044969"/>
    </source>
</evidence>
<dbReference type="Pfam" id="PF00270">
    <property type="entry name" value="DEAD"/>
    <property type="match status" value="1"/>
</dbReference>
<evidence type="ECO:0000256" key="2">
    <source>
        <dbReference type="ARBA" id="ARBA00022741"/>
    </source>
</evidence>